<gene>
    <name evidence="2" type="ORF">D3C57_114520</name>
</gene>
<reference evidence="2 3" key="1">
    <citation type="journal article" date="2018" name="J. Biol. Chem.">
        <title>Discovery of the actinoplanic acid pathway in Streptomyces rapamycinicus reveals a genetically conserved synergism with rapamycin.</title>
        <authorList>
            <person name="Mrak P."/>
            <person name="Krastel P."/>
            <person name="Pivk Lukancic P."/>
            <person name="Tao J."/>
            <person name="Pistorius D."/>
            <person name="Moore C.M."/>
        </authorList>
    </citation>
    <scope>NUCLEOTIDE SEQUENCE [LARGE SCALE GENOMIC DNA]</scope>
    <source>
        <strain evidence="2 3">NRRL 5491</strain>
    </source>
</reference>
<sequence length="205" mass="21845">MIRRRTALTVSAASALLLSAPLITACGDAPRPGAAAVLDGGRITVSQLQAQVKAVRQAQSSDPRAAQTVAGSGRLNQDTLIRMIQFRVIERAGKDNGISPSRREVQRARSAAEKQSGGSTALRALYLQQGIAPGGIDEAVRMDLTRNALLRKLGTSKVNEVFTQTSKALDIRVNPRYGKWDNTQGTAVLAKEAWLRTSGGTPEQA</sequence>
<dbReference type="AlphaFoldDB" id="A0A0A0NMD3"/>
<dbReference type="STRING" id="1343740.M271_29110"/>
<accession>A0A0A0NMD3</accession>
<dbReference type="eggNOG" id="COG0760">
    <property type="taxonomic scope" value="Bacteria"/>
</dbReference>
<feature type="chain" id="PRO_5038879996" description="Lipoprotein" evidence="1">
    <location>
        <begin position="26"/>
        <end position="205"/>
    </location>
</feature>
<protein>
    <recommendedName>
        <fullName evidence="4">Lipoprotein</fullName>
    </recommendedName>
</protein>
<evidence type="ECO:0000313" key="3">
    <source>
        <dbReference type="Proteomes" id="UP000281594"/>
    </source>
</evidence>
<name>A0A0A0NMD3_STRRN</name>
<dbReference type="PROSITE" id="PS51257">
    <property type="entry name" value="PROKAR_LIPOPROTEIN"/>
    <property type="match status" value="1"/>
</dbReference>
<evidence type="ECO:0008006" key="4">
    <source>
        <dbReference type="Google" id="ProtNLM"/>
    </source>
</evidence>
<comment type="caution">
    <text evidence="2">The sequence shown here is derived from an EMBL/GenBank/DDBJ whole genome shotgun (WGS) entry which is preliminary data.</text>
</comment>
<dbReference type="SUPFAM" id="SSF109998">
    <property type="entry name" value="Triger factor/SurA peptide-binding domain-like"/>
    <property type="match status" value="1"/>
</dbReference>
<dbReference type="EMBL" id="QYCY01000001">
    <property type="protein sequence ID" value="RLV79607.1"/>
    <property type="molecule type" value="Genomic_DNA"/>
</dbReference>
<keyword evidence="1" id="KW-0732">Signal</keyword>
<proteinExistence type="predicted"/>
<evidence type="ECO:0000256" key="1">
    <source>
        <dbReference type="SAM" id="SignalP"/>
    </source>
</evidence>
<dbReference type="Gene3D" id="1.10.4030.10">
    <property type="entry name" value="Porin chaperone SurA, peptide-binding domain"/>
    <property type="match status" value="1"/>
</dbReference>
<evidence type="ECO:0000313" key="2">
    <source>
        <dbReference type="EMBL" id="RLV79607.1"/>
    </source>
</evidence>
<feature type="signal peptide" evidence="1">
    <location>
        <begin position="1"/>
        <end position="25"/>
    </location>
</feature>
<dbReference type="RefSeq" id="WP_020870738.1">
    <property type="nucleotide sequence ID" value="NC_022785.1"/>
</dbReference>
<dbReference type="Pfam" id="PF13624">
    <property type="entry name" value="SurA_N_3"/>
    <property type="match status" value="1"/>
</dbReference>
<dbReference type="Proteomes" id="UP000281594">
    <property type="component" value="Unassembled WGS sequence"/>
</dbReference>
<organism evidence="2 3">
    <name type="scientific">Streptomyces rapamycinicus (strain ATCC 29253 / DSM 41530 / NRRL 5491 / AYB-994)</name>
    <name type="common">Streptomyces hygroscopicus (strain ATCC 29253)</name>
    <dbReference type="NCBI Taxonomy" id="1343740"/>
    <lineage>
        <taxon>Bacteria</taxon>
        <taxon>Bacillati</taxon>
        <taxon>Actinomycetota</taxon>
        <taxon>Actinomycetes</taxon>
        <taxon>Kitasatosporales</taxon>
        <taxon>Streptomycetaceae</taxon>
        <taxon>Streptomyces</taxon>
        <taxon>Streptomyces violaceusniger group</taxon>
    </lineage>
</organism>
<dbReference type="InterPro" id="IPR027304">
    <property type="entry name" value="Trigger_fact/SurA_dom_sf"/>
</dbReference>
<dbReference type="HOGENOM" id="CLU_087613_0_0_11"/>
<dbReference type="KEGG" id="src:M271_29110"/>